<gene>
    <name evidence="2" type="ORF">A1507_19545</name>
</gene>
<reference evidence="2 3" key="1">
    <citation type="submission" date="2016-03" db="EMBL/GenBank/DDBJ databases">
        <authorList>
            <person name="Ploux O."/>
        </authorList>
    </citation>
    <scope>NUCLEOTIDE SEQUENCE [LARGE SCALE GENOMIC DNA]</scope>
    <source>
        <strain evidence="2 3">R-45378</strain>
    </source>
</reference>
<sequence>MAELPAILAYEERRLRSQLDVRRKLVQGAYLSTPFDDRGKILMVDQNHFEAEAVKRHVTAVLSYVNAKIRTADDVRMKAALWNEVILAKMTRFYRPEDWRSLLILWRIGEPAPELTRTNLAQLFMRDALGIDDRVLASLLAVDLAVRADPQDSRERLIEVAFTIQEERDNAALFRHYAPRVVIFAAGMISAPSAPVIGAIITALTGFCEFQFAMEDAEVDGEITESELTGVKMALLGILPFRFVQMGLLAAGLGMVGLALLRMLRDALLAFPAWIERYMSVRNAGWKDYTAIPEEAIVIPKYLLRK</sequence>
<keyword evidence="1" id="KW-0812">Transmembrane</keyword>
<comment type="caution">
    <text evidence="2">The sequence shown here is derived from an EMBL/GenBank/DDBJ whole genome shotgun (WGS) entry which is preliminary data.</text>
</comment>
<evidence type="ECO:0000313" key="2">
    <source>
        <dbReference type="EMBL" id="OAI11903.1"/>
    </source>
</evidence>
<dbReference type="AlphaFoldDB" id="A0A177N356"/>
<dbReference type="RefSeq" id="WP_064042164.1">
    <property type="nucleotide sequence ID" value="NZ_LUUJ01000115.1"/>
</dbReference>
<keyword evidence="1" id="KW-1133">Transmembrane helix</keyword>
<dbReference type="EMBL" id="LUUJ01000115">
    <property type="protein sequence ID" value="OAI11903.1"/>
    <property type="molecule type" value="Genomic_DNA"/>
</dbReference>
<accession>A0A177N356</accession>
<evidence type="ECO:0000313" key="3">
    <source>
        <dbReference type="Proteomes" id="UP000077857"/>
    </source>
</evidence>
<proteinExistence type="predicted"/>
<feature type="transmembrane region" description="Helical" evidence="1">
    <location>
        <begin position="181"/>
        <end position="204"/>
    </location>
</feature>
<evidence type="ECO:0000256" key="1">
    <source>
        <dbReference type="SAM" id="Phobius"/>
    </source>
</evidence>
<organism evidence="2 3">
    <name type="scientific">Methylomonas koyamae</name>
    <dbReference type="NCBI Taxonomy" id="702114"/>
    <lineage>
        <taxon>Bacteria</taxon>
        <taxon>Pseudomonadati</taxon>
        <taxon>Pseudomonadota</taxon>
        <taxon>Gammaproteobacteria</taxon>
        <taxon>Methylococcales</taxon>
        <taxon>Methylococcaceae</taxon>
        <taxon>Methylomonas</taxon>
    </lineage>
</organism>
<keyword evidence="1" id="KW-0472">Membrane</keyword>
<feature type="transmembrane region" description="Helical" evidence="1">
    <location>
        <begin position="243"/>
        <end position="261"/>
    </location>
</feature>
<name>A0A177N356_9GAMM</name>
<dbReference type="Proteomes" id="UP000077857">
    <property type="component" value="Unassembled WGS sequence"/>
</dbReference>
<protein>
    <submittedName>
        <fullName evidence="2">Uncharacterized protein</fullName>
    </submittedName>
</protein>